<proteinExistence type="predicted"/>
<reference evidence="2 3" key="1">
    <citation type="submission" date="2018-03" db="EMBL/GenBank/DDBJ databases">
        <title>Genomes of Pezizomycetes fungi and the evolution of truffles.</title>
        <authorList>
            <person name="Murat C."/>
            <person name="Payen T."/>
            <person name="Noel B."/>
            <person name="Kuo A."/>
            <person name="Martin F.M."/>
        </authorList>
    </citation>
    <scope>NUCLEOTIDE SEQUENCE [LARGE SCALE GENOMIC DNA]</scope>
    <source>
        <strain evidence="2">091103-1</strain>
    </source>
</reference>
<dbReference type="EMBL" id="PYWC01000023">
    <property type="protein sequence ID" value="PWW77366.1"/>
    <property type="molecule type" value="Genomic_DNA"/>
</dbReference>
<evidence type="ECO:0000313" key="2">
    <source>
        <dbReference type="EMBL" id="PWW77366.1"/>
    </source>
</evidence>
<dbReference type="GO" id="GO:0004029">
    <property type="term" value="F:aldehyde dehydrogenase (NAD+) activity"/>
    <property type="evidence" value="ECO:0007669"/>
    <property type="project" value="TreeGrafter"/>
</dbReference>
<dbReference type="Pfam" id="PF01370">
    <property type="entry name" value="Epimerase"/>
    <property type="match status" value="1"/>
</dbReference>
<dbReference type="SUPFAM" id="SSF51735">
    <property type="entry name" value="NAD(P)-binding Rossmann-fold domains"/>
    <property type="match status" value="1"/>
</dbReference>
<organism evidence="2 3">
    <name type="scientific">Tuber magnatum</name>
    <name type="common">white Piedmont truffle</name>
    <dbReference type="NCBI Taxonomy" id="42249"/>
    <lineage>
        <taxon>Eukaryota</taxon>
        <taxon>Fungi</taxon>
        <taxon>Dikarya</taxon>
        <taxon>Ascomycota</taxon>
        <taxon>Pezizomycotina</taxon>
        <taxon>Pezizomycetes</taxon>
        <taxon>Pezizales</taxon>
        <taxon>Tuberaceae</taxon>
        <taxon>Tuber</taxon>
    </lineage>
</organism>
<dbReference type="InterPro" id="IPR001509">
    <property type="entry name" value="Epimerase_deHydtase"/>
</dbReference>
<dbReference type="Proteomes" id="UP000246991">
    <property type="component" value="Unassembled WGS sequence"/>
</dbReference>
<feature type="domain" description="NAD-dependent epimerase/dehydratase" evidence="1">
    <location>
        <begin position="4"/>
        <end position="83"/>
    </location>
</feature>
<gene>
    <name evidence="2" type="ORF">C7212DRAFT_350735</name>
</gene>
<protein>
    <submittedName>
        <fullName evidence="2">NAD(P)-binding protein</fullName>
    </submittedName>
</protein>
<dbReference type="AlphaFoldDB" id="A0A317SVE0"/>
<evidence type="ECO:0000313" key="3">
    <source>
        <dbReference type="Proteomes" id="UP000246991"/>
    </source>
</evidence>
<accession>A0A317SVE0</accession>
<dbReference type="PANTHER" id="PTHR48079">
    <property type="entry name" value="PROTEIN YEEZ"/>
    <property type="match status" value="1"/>
</dbReference>
<name>A0A317SVE0_9PEZI</name>
<dbReference type="PANTHER" id="PTHR48079:SF6">
    <property type="entry name" value="NAD(P)-BINDING DOMAIN-CONTAINING PROTEIN-RELATED"/>
    <property type="match status" value="1"/>
</dbReference>
<dbReference type="InterPro" id="IPR051783">
    <property type="entry name" value="NAD(P)-dependent_oxidoreduct"/>
</dbReference>
<dbReference type="InterPro" id="IPR036291">
    <property type="entry name" value="NAD(P)-bd_dom_sf"/>
</dbReference>
<sequence length="320" mass="34283">MARIFITGATGYIGGNVLDELVAKYPTYVITALARTETAAAALSKKYPTIRIAMGDLDSITVLETESEKADVVIHTADADHPASAKALIAGVSRRPQGGLLLHTSGLTIIMDKPNGDYLNPRVWDDIADVNELTSLPDTHWHRPVDKIILEAPENVRTAIICPPRVIGLGKGIKNTGRGTAALKESFKKAGPFQINSGAPKQSYIHNNDLAKLYLLLVSEGLKPDGGAAQWKDEGYYFAEGGEASIAEIAEASAKALGLGAVREISLAEAGDIGRIFTILCGVNARCDARRARKLGWEPTEKSYHHALAEEFAALDGENE</sequence>
<dbReference type="STRING" id="42249.A0A317SVE0"/>
<keyword evidence="3" id="KW-1185">Reference proteome</keyword>
<evidence type="ECO:0000259" key="1">
    <source>
        <dbReference type="Pfam" id="PF01370"/>
    </source>
</evidence>
<dbReference type="GO" id="GO:0005737">
    <property type="term" value="C:cytoplasm"/>
    <property type="evidence" value="ECO:0007669"/>
    <property type="project" value="TreeGrafter"/>
</dbReference>
<dbReference type="OrthoDB" id="2130169at2759"/>
<comment type="caution">
    <text evidence="2">The sequence shown here is derived from an EMBL/GenBank/DDBJ whole genome shotgun (WGS) entry which is preliminary data.</text>
</comment>
<dbReference type="Gene3D" id="3.40.50.720">
    <property type="entry name" value="NAD(P)-binding Rossmann-like Domain"/>
    <property type="match status" value="1"/>
</dbReference>